<gene>
    <name evidence="2" type="ORF">COT24_05190</name>
</gene>
<dbReference type="InterPro" id="IPR006674">
    <property type="entry name" value="HD_domain"/>
</dbReference>
<dbReference type="AlphaFoldDB" id="A0A2H0YWI1"/>
<evidence type="ECO:0000259" key="1">
    <source>
        <dbReference type="SMART" id="SM00471"/>
    </source>
</evidence>
<dbReference type="EMBL" id="PEXU01000057">
    <property type="protein sequence ID" value="PIS42102.1"/>
    <property type="molecule type" value="Genomic_DNA"/>
</dbReference>
<dbReference type="Pfam" id="PF01966">
    <property type="entry name" value="HD"/>
    <property type="match status" value="1"/>
</dbReference>
<feature type="domain" description="HD/PDEase" evidence="1">
    <location>
        <begin position="15"/>
        <end position="123"/>
    </location>
</feature>
<dbReference type="SUPFAM" id="SSF109604">
    <property type="entry name" value="HD-domain/PDEase-like"/>
    <property type="match status" value="1"/>
</dbReference>
<dbReference type="InterPro" id="IPR006675">
    <property type="entry name" value="HDIG_dom"/>
</dbReference>
<dbReference type="Proteomes" id="UP000231542">
    <property type="component" value="Unassembled WGS sequence"/>
</dbReference>
<organism evidence="2 3">
    <name type="scientific">Candidatus Kerfeldbacteria bacterium CG08_land_8_20_14_0_20_40_16</name>
    <dbReference type="NCBI Taxonomy" id="2014244"/>
    <lineage>
        <taxon>Bacteria</taxon>
        <taxon>Candidatus Kerfeldiibacteriota</taxon>
    </lineage>
</organism>
<protein>
    <submittedName>
        <fullName evidence="2">Phosphohydrolase</fullName>
    </submittedName>
</protein>
<dbReference type="PANTHER" id="PTHR38659">
    <property type="entry name" value="METAL-DEPENDENT PHOSPHOHYDROLASE"/>
    <property type="match status" value="1"/>
</dbReference>
<dbReference type="CDD" id="cd00077">
    <property type="entry name" value="HDc"/>
    <property type="match status" value="1"/>
</dbReference>
<keyword evidence="2" id="KW-0378">Hydrolase</keyword>
<evidence type="ECO:0000313" key="2">
    <source>
        <dbReference type="EMBL" id="PIS42102.1"/>
    </source>
</evidence>
<dbReference type="InterPro" id="IPR003607">
    <property type="entry name" value="HD/PDEase_dom"/>
</dbReference>
<comment type="caution">
    <text evidence="2">The sequence shown here is derived from an EMBL/GenBank/DDBJ whole genome shotgun (WGS) entry which is preliminary data.</text>
</comment>
<reference evidence="2 3" key="1">
    <citation type="submission" date="2017-09" db="EMBL/GenBank/DDBJ databases">
        <title>Depth-based differentiation of microbial function through sediment-hosted aquifers and enrichment of novel symbionts in the deep terrestrial subsurface.</title>
        <authorList>
            <person name="Probst A.J."/>
            <person name="Ladd B."/>
            <person name="Jarett J.K."/>
            <person name="Geller-Mcgrath D.E."/>
            <person name="Sieber C.M."/>
            <person name="Emerson J.B."/>
            <person name="Anantharaman K."/>
            <person name="Thomas B.C."/>
            <person name="Malmstrom R."/>
            <person name="Stieglmeier M."/>
            <person name="Klingl A."/>
            <person name="Woyke T."/>
            <person name="Ryan C.M."/>
            <person name="Banfield J.F."/>
        </authorList>
    </citation>
    <scope>NUCLEOTIDE SEQUENCE [LARGE SCALE GENOMIC DNA]</scope>
    <source>
        <strain evidence="2">CG08_land_8_20_14_0_20_40_16</strain>
    </source>
</reference>
<dbReference type="PANTHER" id="PTHR38659:SF1">
    <property type="entry name" value="METAL DEPENDENT PHOSPHOHYDROLASE"/>
    <property type="match status" value="1"/>
</dbReference>
<dbReference type="Gene3D" id="1.10.3210.10">
    <property type="entry name" value="Hypothetical protein af1432"/>
    <property type="match status" value="1"/>
</dbReference>
<evidence type="ECO:0000313" key="3">
    <source>
        <dbReference type="Proteomes" id="UP000231542"/>
    </source>
</evidence>
<proteinExistence type="predicted"/>
<sequence length="183" mass="20428">MNRAEALSLLKENLRNVNLIKHSLAVEAVMKKLAQKFGEDEDKWALAGLLHDIDYEETKNNPQEHSLKGAALLEEKRLDSEVVKAVRAHNEIHNIPRETKMAQSLYCVDPLTGLIVAATLVLPDKKIASLTAENVLNRYKEKSFARGANREVISACKELDLTLEEFAKIGLEAMQAINNEIGL</sequence>
<dbReference type="NCBIfam" id="TIGR00277">
    <property type="entry name" value="HDIG"/>
    <property type="match status" value="1"/>
</dbReference>
<name>A0A2H0YWI1_9BACT</name>
<accession>A0A2H0YWI1</accession>
<dbReference type="GO" id="GO:0016787">
    <property type="term" value="F:hydrolase activity"/>
    <property type="evidence" value="ECO:0007669"/>
    <property type="project" value="UniProtKB-KW"/>
</dbReference>
<dbReference type="SMART" id="SM00471">
    <property type="entry name" value="HDc"/>
    <property type="match status" value="1"/>
</dbReference>